<dbReference type="InterPro" id="IPR046590">
    <property type="entry name" value="DUF6648"/>
</dbReference>
<comment type="caution">
    <text evidence="2">The sequence shown here is derived from an EMBL/GenBank/DDBJ whole genome shotgun (WGS) entry which is preliminary data.</text>
</comment>
<evidence type="ECO:0000313" key="2">
    <source>
        <dbReference type="EMBL" id="OXZ28001.1"/>
    </source>
</evidence>
<evidence type="ECO:0000313" key="1">
    <source>
        <dbReference type="EMBL" id="MBS5965082.1"/>
    </source>
</evidence>
<dbReference type="RefSeq" id="WP_094205529.1">
    <property type="nucleotide sequence ID" value="NZ_BAAAWC010000022.1"/>
</dbReference>
<name>A0A233V6H9_FINMA</name>
<dbReference type="Proteomes" id="UP000730862">
    <property type="component" value="Unassembled WGS sequence"/>
</dbReference>
<dbReference type="Pfam" id="PF20353">
    <property type="entry name" value="DUF6648"/>
    <property type="match status" value="1"/>
</dbReference>
<reference evidence="1" key="3">
    <citation type="submission" date="2021-02" db="EMBL/GenBank/DDBJ databases">
        <title>Infant gut strain persistence is associated with maternal origin, phylogeny, and functional potential including surface adhesion and iron acquisition.</title>
        <authorList>
            <person name="Lou Y.C."/>
        </authorList>
    </citation>
    <scope>NUCLEOTIDE SEQUENCE</scope>
    <source>
        <strain evidence="1">L3_058_000G1_dasL3_058_000G1_concoct_72</strain>
    </source>
</reference>
<protein>
    <submittedName>
        <fullName evidence="2">Uncharacterized protein</fullName>
    </submittedName>
</protein>
<gene>
    <name evidence="2" type="ORF">B9N49_03440</name>
    <name evidence="1" type="ORF">KIA07_05360</name>
</gene>
<reference evidence="3" key="2">
    <citation type="submission" date="2017-04" db="EMBL/GenBank/DDBJ databases">
        <title>Finegoldia magna isolated from orthopedic joint implant-associated infections.</title>
        <authorList>
            <person name="Bjorklund S."/>
            <person name="Bruggemann H."/>
            <person name="Jensen A."/>
            <person name="Hellmark B."/>
            <person name="Soderquist B."/>
        </authorList>
    </citation>
    <scope>NUCLEOTIDE SEQUENCE [LARGE SCALE GENOMIC DNA]</scope>
    <source>
        <strain evidence="3">CCUG 54800</strain>
    </source>
</reference>
<accession>A0A233V6H9</accession>
<dbReference type="Proteomes" id="UP000215413">
    <property type="component" value="Unassembled WGS sequence"/>
</dbReference>
<evidence type="ECO:0000313" key="3">
    <source>
        <dbReference type="Proteomes" id="UP000215413"/>
    </source>
</evidence>
<proteinExistence type="predicted"/>
<dbReference type="AlphaFoldDB" id="A0A233V6H9"/>
<dbReference type="GeneID" id="60839986"/>
<organism evidence="2 3">
    <name type="scientific">Finegoldia magna</name>
    <name type="common">Peptostreptococcus magnus</name>
    <dbReference type="NCBI Taxonomy" id="1260"/>
    <lineage>
        <taxon>Bacteria</taxon>
        <taxon>Bacillati</taxon>
        <taxon>Bacillota</taxon>
        <taxon>Tissierellia</taxon>
        <taxon>Tissierellales</taxon>
        <taxon>Peptoniphilaceae</taxon>
        <taxon>Finegoldia</taxon>
    </lineage>
</organism>
<reference evidence="2" key="1">
    <citation type="journal article" date="2017" name="J. Clin. Microbiol.">
        <title>Finegoldia magna Isolated from Orthopedic Joint Implant-Associated Infections.</title>
        <authorList>
            <person name="Soderquist B."/>
            <person name="Bjorklund S."/>
            <person name="Hellmark B."/>
            <person name="Jensen A."/>
            <person name="Bruggemann H."/>
        </authorList>
    </citation>
    <scope>NUCLEOTIDE SEQUENCE</scope>
    <source>
        <strain evidence="2">CCUG 54800</strain>
    </source>
</reference>
<sequence>MKRNVDFYVKKRNELIDLLDEEKITKQEFISRNNVLINSFNLRPFTDIKTVNEGVFNYQYYNLKAKEYNTIANRYKNKKPKKYLASLNKCRNYYLEKDNTILKILELIEYKNVEAYYIDILSYRMRDNLFEIVLKDYEKMIFHTINENIKQHLISNNVFEPIKKKSLIDSYVNKGY</sequence>
<dbReference type="EMBL" id="JAHAIK010000013">
    <property type="protein sequence ID" value="MBS5965082.1"/>
    <property type="molecule type" value="Genomic_DNA"/>
</dbReference>
<dbReference type="EMBL" id="NDYC01000018">
    <property type="protein sequence ID" value="OXZ28001.1"/>
    <property type="molecule type" value="Genomic_DNA"/>
</dbReference>